<proteinExistence type="predicted"/>
<name>A0A2I0U459_LIMLA</name>
<evidence type="ECO:0000313" key="2">
    <source>
        <dbReference type="EMBL" id="PKU40791.1"/>
    </source>
</evidence>
<keyword evidence="3" id="KW-1185">Reference proteome</keyword>
<protein>
    <submittedName>
        <fullName evidence="2">Uncharacterized protein</fullName>
    </submittedName>
</protein>
<accession>A0A2I0U459</accession>
<gene>
    <name evidence="2" type="ORF">llap_8902</name>
</gene>
<dbReference type="EMBL" id="KZ506208">
    <property type="protein sequence ID" value="PKU40791.1"/>
    <property type="molecule type" value="Genomic_DNA"/>
</dbReference>
<organism evidence="2 3">
    <name type="scientific">Limosa lapponica baueri</name>
    <dbReference type="NCBI Taxonomy" id="1758121"/>
    <lineage>
        <taxon>Eukaryota</taxon>
        <taxon>Metazoa</taxon>
        <taxon>Chordata</taxon>
        <taxon>Craniata</taxon>
        <taxon>Vertebrata</taxon>
        <taxon>Euteleostomi</taxon>
        <taxon>Archelosauria</taxon>
        <taxon>Archosauria</taxon>
        <taxon>Dinosauria</taxon>
        <taxon>Saurischia</taxon>
        <taxon>Theropoda</taxon>
        <taxon>Coelurosauria</taxon>
        <taxon>Aves</taxon>
        <taxon>Neognathae</taxon>
        <taxon>Neoaves</taxon>
        <taxon>Charadriiformes</taxon>
        <taxon>Scolopacidae</taxon>
        <taxon>Limosa</taxon>
    </lineage>
</organism>
<sequence length="66" mass="8078">MTLFQVTRLGFADIWFSWAKSSCKGWVWMLTSLWKKKEGKEEKKKRKNKINKKEREKRNKKALFIK</sequence>
<evidence type="ECO:0000256" key="1">
    <source>
        <dbReference type="SAM" id="MobiDB-lite"/>
    </source>
</evidence>
<feature type="region of interest" description="Disordered" evidence="1">
    <location>
        <begin position="39"/>
        <end position="66"/>
    </location>
</feature>
<dbReference type="Proteomes" id="UP000233556">
    <property type="component" value="Unassembled WGS sequence"/>
</dbReference>
<evidence type="ECO:0000313" key="3">
    <source>
        <dbReference type="Proteomes" id="UP000233556"/>
    </source>
</evidence>
<reference evidence="3" key="1">
    <citation type="submission" date="2017-11" db="EMBL/GenBank/DDBJ databases">
        <authorList>
            <person name="Lima N.C."/>
            <person name="Parody-Merino A.M."/>
            <person name="Battley P.F."/>
            <person name="Fidler A.E."/>
            <person name="Prosdocimi F."/>
        </authorList>
    </citation>
    <scope>NUCLEOTIDE SEQUENCE [LARGE SCALE GENOMIC DNA]</scope>
</reference>
<dbReference type="AlphaFoldDB" id="A0A2I0U459"/>
<reference evidence="3" key="2">
    <citation type="submission" date="2017-12" db="EMBL/GenBank/DDBJ databases">
        <title>Genome sequence of the Bar-tailed Godwit (Limosa lapponica baueri).</title>
        <authorList>
            <person name="Lima N.C.B."/>
            <person name="Parody-Merino A.M."/>
            <person name="Battley P.F."/>
            <person name="Fidler A.E."/>
            <person name="Prosdocimi F."/>
        </authorList>
    </citation>
    <scope>NUCLEOTIDE SEQUENCE [LARGE SCALE GENOMIC DNA]</scope>
</reference>